<dbReference type="InterPro" id="IPR001128">
    <property type="entry name" value="Cyt_P450"/>
</dbReference>
<dbReference type="Gene3D" id="1.10.630.10">
    <property type="entry name" value="Cytochrome P450"/>
    <property type="match status" value="1"/>
</dbReference>
<dbReference type="PROSITE" id="PS00086">
    <property type="entry name" value="CYTOCHROME_P450"/>
    <property type="match status" value="1"/>
</dbReference>
<dbReference type="GO" id="GO:0004497">
    <property type="term" value="F:monooxygenase activity"/>
    <property type="evidence" value="ECO:0007669"/>
    <property type="project" value="UniProtKB-KW"/>
</dbReference>
<dbReference type="AlphaFoldDB" id="A0A1M7GIB8"/>
<gene>
    <name evidence="3" type="ORF">SAMN05444484_104224</name>
</gene>
<comment type="similarity">
    <text evidence="1 2">Belongs to the cytochrome P450 family.</text>
</comment>
<reference evidence="4" key="1">
    <citation type="submission" date="2016-11" db="EMBL/GenBank/DDBJ databases">
        <authorList>
            <person name="Varghese N."/>
            <person name="Submissions S."/>
        </authorList>
    </citation>
    <scope>NUCLEOTIDE SEQUENCE [LARGE SCALE GENOMIC DNA]</scope>
    <source>
        <strain evidence="4">DSM 24724</strain>
    </source>
</reference>
<dbReference type="EMBL" id="FRBT01000004">
    <property type="protein sequence ID" value="SHM15936.1"/>
    <property type="molecule type" value="Genomic_DNA"/>
</dbReference>
<proteinExistence type="inferred from homology"/>
<dbReference type="SUPFAM" id="SSF48264">
    <property type="entry name" value="Cytochrome P450"/>
    <property type="match status" value="1"/>
</dbReference>
<dbReference type="GO" id="GO:0005506">
    <property type="term" value="F:iron ion binding"/>
    <property type="evidence" value="ECO:0007669"/>
    <property type="project" value="InterPro"/>
</dbReference>
<sequence length="383" mass="44085">MFTTLFLQSETSDPYSIYKTMLERNPVYWDEMNKIWAIYSYEDCVSILKNPNVRIPVVNPDNEQKLNKHALEILNNLTRLSNGIQHEISREIAMFLFSNMKSVESYKIISQLIENDLSANKINWVNSVGKKLPVLVVLKSFGFEEKDCDFISNKIESLVKIMLPQKTEEQIKSINEVSAEIFSIVEKRLSALSFYEPLIAKISRSEHLSPDTIKIICISNMIGLLIQSFDAGRGILSNSLLQILKNKTFSNKSEIEKSVIETIRFDPPIHNTRRIATEDIIIGENLIKKDDPILVVLASANRDAEKFKNPINFDIERNNNNENLTFGIGEHMCLAKYFSIDLTTEALWFLFDHYKTVVLLEDTIEYEPIINARLPKTIWISLQ</sequence>
<dbReference type="RefSeq" id="WP_068843913.1">
    <property type="nucleotide sequence ID" value="NZ_FRBT01000004.1"/>
</dbReference>
<evidence type="ECO:0000256" key="1">
    <source>
        <dbReference type="ARBA" id="ARBA00010617"/>
    </source>
</evidence>
<dbReference type="InterPro" id="IPR017972">
    <property type="entry name" value="Cyt_P450_CS"/>
</dbReference>
<dbReference type="OrthoDB" id="9801155at2"/>
<keyword evidence="4" id="KW-1185">Reference proteome</keyword>
<evidence type="ECO:0000313" key="4">
    <source>
        <dbReference type="Proteomes" id="UP000184028"/>
    </source>
</evidence>
<organism evidence="3 4">
    <name type="scientific">Flavobacterium chilense</name>
    <dbReference type="NCBI Taxonomy" id="946677"/>
    <lineage>
        <taxon>Bacteria</taxon>
        <taxon>Pseudomonadati</taxon>
        <taxon>Bacteroidota</taxon>
        <taxon>Flavobacteriia</taxon>
        <taxon>Flavobacteriales</taxon>
        <taxon>Flavobacteriaceae</taxon>
        <taxon>Flavobacterium</taxon>
    </lineage>
</organism>
<keyword evidence="2" id="KW-0479">Metal-binding</keyword>
<name>A0A1M7GIB8_9FLAO</name>
<evidence type="ECO:0000256" key="2">
    <source>
        <dbReference type="RuleBase" id="RU000461"/>
    </source>
</evidence>
<dbReference type="GO" id="GO:0016705">
    <property type="term" value="F:oxidoreductase activity, acting on paired donors, with incorporation or reduction of molecular oxygen"/>
    <property type="evidence" value="ECO:0007669"/>
    <property type="project" value="InterPro"/>
</dbReference>
<dbReference type="PRINTS" id="PR00359">
    <property type="entry name" value="BP450"/>
</dbReference>
<keyword evidence="2" id="KW-0560">Oxidoreductase</keyword>
<keyword evidence="2" id="KW-0349">Heme</keyword>
<evidence type="ECO:0000313" key="3">
    <source>
        <dbReference type="EMBL" id="SHM15936.1"/>
    </source>
</evidence>
<accession>A0A1M7GIB8</accession>
<dbReference type="PANTHER" id="PTHR46696">
    <property type="entry name" value="P450, PUTATIVE (EUROFUNG)-RELATED"/>
    <property type="match status" value="1"/>
</dbReference>
<keyword evidence="2" id="KW-0503">Monooxygenase</keyword>
<dbReference type="PANTHER" id="PTHR46696:SF1">
    <property type="entry name" value="CYTOCHROME P450 YJIB-RELATED"/>
    <property type="match status" value="1"/>
</dbReference>
<dbReference type="InterPro" id="IPR002397">
    <property type="entry name" value="Cyt_P450_B"/>
</dbReference>
<dbReference type="Proteomes" id="UP000184028">
    <property type="component" value="Unassembled WGS sequence"/>
</dbReference>
<dbReference type="GO" id="GO:0020037">
    <property type="term" value="F:heme binding"/>
    <property type="evidence" value="ECO:0007669"/>
    <property type="project" value="InterPro"/>
</dbReference>
<dbReference type="InterPro" id="IPR036396">
    <property type="entry name" value="Cyt_P450_sf"/>
</dbReference>
<protein>
    <submittedName>
        <fullName evidence="3">Cytochrome P450</fullName>
    </submittedName>
</protein>
<dbReference type="Pfam" id="PF00067">
    <property type="entry name" value="p450"/>
    <property type="match status" value="1"/>
</dbReference>
<keyword evidence="2" id="KW-0408">Iron</keyword>
<dbReference type="STRING" id="946677.SAMN05444484_104224"/>